<proteinExistence type="predicted"/>
<dbReference type="RefSeq" id="WP_069854329.1">
    <property type="nucleotide sequence ID" value="NZ_LNPX01000004.1"/>
</dbReference>
<evidence type="ECO:0000313" key="1">
    <source>
        <dbReference type="EMBL" id="OEK58929.1"/>
    </source>
</evidence>
<organism evidence="1 2">
    <name type="scientific">Staphylococcus equorum</name>
    <dbReference type="NCBI Taxonomy" id="246432"/>
    <lineage>
        <taxon>Bacteria</taxon>
        <taxon>Bacillati</taxon>
        <taxon>Bacillota</taxon>
        <taxon>Bacilli</taxon>
        <taxon>Bacillales</taxon>
        <taxon>Staphylococcaceae</taxon>
        <taxon>Staphylococcus</taxon>
    </lineage>
</organism>
<comment type="caution">
    <text evidence="1">The sequence shown here is derived from an EMBL/GenBank/DDBJ whole genome shotgun (WGS) entry which is preliminary data.</text>
</comment>
<dbReference type="Proteomes" id="UP000095464">
    <property type="component" value="Unassembled WGS sequence"/>
</dbReference>
<gene>
    <name evidence="1" type="ORF">ASS94_00980</name>
</gene>
<reference evidence="2" key="1">
    <citation type="submission" date="2015-11" db="EMBL/GenBank/DDBJ databases">
        <title>Genomic diversity of Staphylococcus saprophyticus strains from urinary tract infections, animal surfaces, and fermented foods.</title>
        <authorList>
            <person name="Wolfe B.E."/>
        </authorList>
    </citation>
    <scope>NUCLEOTIDE SEQUENCE [LARGE SCALE GENOMIC DNA]</scope>
    <source>
        <strain evidence="2">738_7</strain>
    </source>
</reference>
<accession>A0AAP7IF95</accession>
<name>A0AAP7IF95_9STAP</name>
<dbReference type="EMBL" id="LNPX01000004">
    <property type="protein sequence ID" value="OEK58929.1"/>
    <property type="molecule type" value="Genomic_DNA"/>
</dbReference>
<evidence type="ECO:0000313" key="2">
    <source>
        <dbReference type="Proteomes" id="UP000095464"/>
    </source>
</evidence>
<protein>
    <submittedName>
        <fullName evidence="1">Uncharacterized protein</fullName>
    </submittedName>
</protein>
<sequence>MEQKTEQSLEYLYREKLKEITEFYIDYYKWFTSSNKTSRAKQIIKIAHVINRNVENFEDKIQRKHIKPSLLLSNNHISSKSIRIKMLYELQMLKTFKKQGVQIGDKIIKEAWVI</sequence>
<dbReference type="AlphaFoldDB" id="A0AAP7IF95"/>